<organism evidence="2">
    <name type="scientific">Alloyangia sp. H15</name>
    <dbReference type="NCBI Taxonomy" id="3029062"/>
    <lineage>
        <taxon>Bacteria</taxon>
        <taxon>Pseudomonadati</taxon>
        <taxon>Pseudomonadota</taxon>
        <taxon>Alphaproteobacteria</taxon>
        <taxon>Rhodobacterales</taxon>
        <taxon>Roseobacteraceae</taxon>
        <taxon>Alloyangia</taxon>
    </lineage>
</organism>
<feature type="chain" id="PRO_5043437098" evidence="1">
    <location>
        <begin position="18"/>
        <end position="115"/>
    </location>
</feature>
<proteinExistence type="predicted"/>
<accession>A0AAU8ADR3</accession>
<feature type="signal peptide" evidence="1">
    <location>
        <begin position="1"/>
        <end position="17"/>
    </location>
</feature>
<dbReference type="RefSeq" id="WP_353471850.1">
    <property type="nucleotide sequence ID" value="NZ_CP123384.1"/>
</dbReference>
<evidence type="ECO:0000256" key="1">
    <source>
        <dbReference type="SAM" id="SignalP"/>
    </source>
</evidence>
<dbReference type="EMBL" id="CP123384">
    <property type="protein sequence ID" value="XCC93023.1"/>
    <property type="molecule type" value="Genomic_DNA"/>
</dbReference>
<name>A0AAU8ADR3_9RHOB</name>
<evidence type="ECO:0000313" key="2">
    <source>
        <dbReference type="EMBL" id="XCC93023.1"/>
    </source>
</evidence>
<dbReference type="AlphaFoldDB" id="A0AAU8ADR3"/>
<reference evidence="2" key="1">
    <citation type="submission" date="2023-02" db="EMBL/GenBank/DDBJ databases">
        <title>Description and genomic characterization of Salipiger bruguierae sp. nov., isolated from the sediment of mangrove plant Bruguiera sexangula.</title>
        <authorList>
            <person name="Long M."/>
        </authorList>
    </citation>
    <scope>NUCLEOTIDE SEQUENCE</scope>
    <source>
        <strain evidence="2">H15</strain>
    </source>
</reference>
<keyword evidence="1" id="KW-0732">Signal</keyword>
<sequence>MKYLVPTLLLLSGAAQAQAHGEAAADCAALWQGVALEAADNPDEEDSAESASLLARQFSLSAAAAGLAGQPLRATILEALPGYRLLYRGVIAEDDDSREIFEQRAVDCNALLEAG</sequence>
<protein>
    <submittedName>
        <fullName evidence="2">Uncharacterized protein</fullName>
    </submittedName>
</protein>
<gene>
    <name evidence="2" type="ORF">PVT71_11105</name>
</gene>